<evidence type="ECO:0000313" key="2">
    <source>
        <dbReference type="EMBL" id="PSV01000.1"/>
    </source>
</evidence>
<organism evidence="2 3">
    <name type="scientific">Photobacterium kishitanii</name>
    <dbReference type="NCBI Taxonomy" id="318456"/>
    <lineage>
        <taxon>Bacteria</taxon>
        <taxon>Pseudomonadati</taxon>
        <taxon>Pseudomonadota</taxon>
        <taxon>Gammaproteobacteria</taxon>
        <taxon>Vibrionales</taxon>
        <taxon>Vibrionaceae</taxon>
        <taxon>Photobacterium</taxon>
    </lineage>
</organism>
<protein>
    <recommendedName>
        <fullName evidence="4">Transmembrane protein</fullName>
    </recommendedName>
</protein>
<keyword evidence="1" id="KW-0812">Transmembrane</keyword>
<keyword evidence="1" id="KW-1133">Transmembrane helix</keyword>
<accession>A0A2T3KMH1</accession>
<sequence>MEHHCSNPVKEPLRNRCNLNLYLKETSLCAGFFTIQPKRVTNMKVTHKITIVTVIALIFTVTATCLYSTIADKDQNNNQNNHLSLNENDRPREGCDLFMGDINSGYAKTNRRILMNIDFCKALKMKTIEVPQDLDNCIIFNYLKTSSGYINGTETKLNGYCDGVVKPFKTPSFTLV</sequence>
<dbReference type="AlphaFoldDB" id="A0A2T3KMH1"/>
<dbReference type="Proteomes" id="UP000241426">
    <property type="component" value="Unassembled WGS sequence"/>
</dbReference>
<dbReference type="EMBL" id="PYNF01000002">
    <property type="protein sequence ID" value="PSV01000.1"/>
    <property type="molecule type" value="Genomic_DNA"/>
</dbReference>
<reference evidence="2 3" key="1">
    <citation type="submission" date="2018-01" db="EMBL/GenBank/DDBJ databases">
        <title>Whole genome sequencing of Histamine producing bacteria.</title>
        <authorList>
            <person name="Butler K."/>
        </authorList>
    </citation>
    <scope>NUCLEOTIDE SEQUENCE [LARGE SCALE GENOMIC DNA]</scope>
    <source>
        <strain evidence="2 3">FS-7.2</strain>
    </source>
</reference>
<gene>
    <name evidence="2" type="ORF">C9J27_02950</name>
</gene>
<keyword evidence="1" id="KW-0472">Membrane</keyword>
<evidence type="ECO:0000313" key="3">
    <source>
        <dbReference type="Proteomes" id="UP000241426"/>
    </source>
</evidence>
<comment type="caution">
    <text evidence="2">The sequence shown here is derived from an EMBL/GenBank/DDBJ whole genome shotgun (WGS) entry which is preliminary data.</text>
</comment>
<evidence type="ECO:0008006" key="4">
    <source>
        <dbReference type="Google" id="ProtNLM"/>
    </source>
</evidence>
<proteinExistence type="predicted"/>
<evidence type="ECO:0000256" key="1">
    <source>
        <dbReference type="SAM" id="Phobius"/>
    </source>
</evidence>
<name>A0A2T3KMH1_9GAMM</name>
<feature type="transmembrane region" description="Helical" evidence="1">
    <location>
        <begin position="49"/>
        <end position="70"/>
    </location>
</feature>